<gene>
    <name evidence="1" type="ORF">TO73_2217</name>
</gene>
<evidence type="ECO:0000313" key="2">
    <source>
        <dbReference type="Proteomes" id="UP000058660"/>
    </source>
</evidence>
<evidence type="ECO:0000313" key="1">
    <source>
        <dbReference type="EMBL" id="ALJ92029.1"/>
    </source>
</evidence>
<sequence length="254" mass="29487">MGDAEAWRRWNAWRYVLHALEEIAPEALEDLARLVPVYREAAPHMDRPGWYIHDWESLGTALEVQTGVPGYEESLAKVRDFREALLAWGRRWNLAHPEPLGWGMENLRVWAKVPEVARKPVVYTGPLVNIPPFPPFRPPEFSPPIYGSKKLGSWSEVEKELRQAFESWLCECRAQYEEWALHKRELLKHARWWVAHRVKRWPIRTLHQQAREEGLVKGGSVLIEKGSPSTISEAINRLDRELNYPAQELSPPAP</sequence>
<accession>A0ABM5VPC5</accession>
<keyword evidence="2" id="KW-1185">Reference proteome</keyword>
<dbReference type="RefSeq" id="WP_003046670.1">
    <property type="nucleotide sequence ID" value="NZ_CP010822.1"/>
</dbReference>
<proteinExistence type="predicted"/>
<dbReference type="Proteomes" id="UP000058660">
    <property type="component" value="Chromosome"/>
</dbReference>
<name>A0ABM5VPC5_THEA5</name>
<reference evidence="2" key="1">
    <citation type="journal article" date="2015" name="PLoS ONE">
        <title>Complete Genome Sequence of Thermus aquaticus Y51MC23.</title>
        <authorList>
            <person name="Brumm P.J."/>
            <person name="Monsma S."/>
            <person name="Keough B."/>
            <person name="Jasinovica S."/>
            <person name="Ferguson E."/>
            <person name="Schoenfeld T."/>
            <person name="Lodes M."/>
            <person name="Mead D.A."/>
        </authorList>
    </citation>
    <scope>NUCLEOTIDE SEQUENCE [LARGE SCALE GENOMIC DNA]</scope>
    <source>
        <strain evidence="2">BAA-2747 / Y51MC23</strain>
    </source>
</reference>
<dbReference type="EMBL" id="CP010822">
    <property type="protein sequence ID" value="ALJ92029.1"/>
    <property type="molecule type" value="Genomic_DNA"/>
</dbReference>
<organism evidence="1 2">
    <name type="scientific">Thermus aquaticus (strain ATCC BAA-2747 / Y51MC23)</name>
    <dbReference type="NCBI Taxonomy" id="498848"/>
    <lineage>
        <taxon>Bacteria</taxon>
        <taxon>Thermotogati</taxon>
        <taxon>Deinococcota</taxon>
        <taxon>Deinococci</taxon>
        <taxon>Thermales</taxon>
        <taxon>Thermaceae</taxon>
        <taxon>Thermus</taxon>
    </lineage>
</organism>
<protein>
    <submittedName>
        <fullName evidence="1">Uncharacterized protein</fullName>
    </submittedName>
</protein>